<proteinExistence type="predicted"/>
<evidence type="ECO:0000256" key="5">
    <source>
        <dbReference type="SAM" id="Phobius"/>
    </source>
</evidence>
<keyword evidence="2 5" id="KW-0812">Transmembrane</keyword>
<gene>
    <name evidence="6" type="ORF">CALVIDRAFT_356282</name>
</gene>
<dbReference type="OrthoDB" id="5563033at2759"/>
<dbReference type="GO" id="GO:0016020">
    <property type="term" value="C:membrane"/>
    <property type="evidence" value="ECO:0007669"/>
    <property type="project" value="UniProtKB-SubCell"/>
</dbReference>
<evidence type="ECO:0000256" key="3">
    <source>
        <dbReference type="ARBA" id="ARBA00022989"/>
    </source>
</evidence>
<evidence type="ECO:0000313" key="7">
    <source>
        <dbReference type="Proteomes" id="UP000076738"/>
    </source>
</evidence>
<comment type="subcellular location">
    <subcellularLocation>
        <location evidence="1">Membrane</location>
    </subcellularLocation>
</comment>
<dbReference type="Proteomes" id="UP000076738">
    <property type="component" value="Unassembled WGS sequence"/>
</dbReference>
<dbReference type="Pfam" id="PF06726">
    <property type="entry name" value="BC10"/>
    <property type="match status" value="1"/>
</dbReference>
<feature type="transmembrane region" description="Helical" evidence="5">
    <location>
        <begin position="37"/>
        <end position="56"/>
    </location>
</feature>
<sequence>MWCTRWFLILFLLPYPRASPFFLVLFLFSLVLHSRPCLYCIVLLTALFTSSCYWAPVTLPMPSFLTASNHTILANSANQRCWCDINEGHIFDPFPPVVTNMQGPNEAVPSNASTDDNNATNSYFVTLASNSSYSHLVDLALQPIQKWYSKWALSKPITVDGQERRSSERSSATSRSGIRPWQILGWGDSWLRRRYDLREHGLDLIVDFGWGRGEDMPVGA</sequence>
<dbReference type="PANTHER" id="PTHR13259">
    <property type="entry name" value="BLADDER CANCER 10 KD PROTEIN HOMOLOG"/>
    <property type="match status" value="1"/>
</dbReference>
<evidence type="ECO:0000256" key="2">
    <source>
        <dbReference type="ARBA" id="ARBA00022692"/>
    </source>
</evidence>
<dbReference type="EMBL" id="KV417271">
    <property type="protein sequence ID" value="KZO99662.1"/>
    <property type="molecule type" value="Genomic_DNA"/>
</dbReference>
<dbReference type="PANTHER" id="PTHR13259:SF1">
    <property type="entry name" value="BLADDER CANCER-ASSOCIATED PROTEIN"/>
    <property type="match status" value="1"/>
</dbReference>
<evidence type="ECO:0000313" key="6">
    <source>
        <dbReference type="EMBL" id="KZO99662.1"/>
    </source>
</evidence>
<keyword evidence="7" id="KW-1185">Reference proteome</keyword>
<dbReference type="SMART" id="SM01396">
    <property type="entry name" value="BC10"/>
    <property type="match status" value="1"/>
</dbReference>
<accession>A0A167QDR6</accession>
<organism evidence="6 7">
    <name type="scientific">Calocera viscosa (strain TUFC12733)</name>
    <dbReference type="NCBI Taxonomy" id="1330018"/>
    <lineage>
        <taxon>Eukaryota</taxon>
        <taxon>Fungi</taxon>
        <taxon>Dikarya</taxon>
        <taxon>Basidiomycota</taxon>
        <taxon>Agaricomycotina</taxon>
        <taxon>Dacrymycetes</taxon>
        <taxon>Dacrymycetales</taxon>
        <taxon>Dacrymycetaceae</taxon>
        <taxon>Calocera</taxon>
    </lineage>
</organism>
<dbReference type="AlphaFoldDB" id="A0A167QDR6"/>
<protein>
    <submittedName>
        <fullName evidence="6">Uncharacterized protein</fullName>
    </submittedName>
</protein>
<evidence type="ECO:0000256" key="1">
    <source>
        <dbReference type="ARBA" id="ARBA00004370"/>
    </source>
</evidence>
<keyword evidence="4 5" id="KW-0472">Membrane</keyword>
<keyword evidence="3 5" id="KW-1133">Transmembrane helix</keyword>
<feature type="transmembrane region" description="Helical" evidence="5">
    <location>
        <begin position="6"/>
        <end position="30"/>
    </location>
</feature>
<name>A0A167QDR6_CALVF</name>
<evidence type="ECO:0000256" key="4">
    <source>
        <dbReference type="ARBA" id="ARBA00023136"/>
    </source>
</evidence>
<reference evidence="6 7" key="1">
    <citation type="journal article" date="2016" name="Mol. Biol. Evol.">
        <title>Comparative Genomics of Early-Diverging Mushroom-Forming Fungi Provides Insights into the Origins of Lignocellulose Decay Capabilities.</title>
        <authorList>
            <person name="Nagy L.G."/>
            <person name="Riley R."/>
            <person name="Tritt A."/>
            <person name="Adam C."/>
            <person name="Daum C."/>
            <person name="Floudas D."/>
            <person name="Sun H."/>
            <person name="Yadav J.S."/>
            <person name="Pangilinan J."/>
            <person name="Larsson K.H."/>
            <person name="Matsuura K."/>
            <person name="Barry K."/>
            <person name="Labutti K."/>
            <person name="Kuo R."/>
            <person name="Ohm R.A."/>
            <person name="Bhattacharya S.S."/>
            <person name="Shirouzu T."/>
            <person name="Yoshinaga Y."/>
            <person name="Martin F.M."/>
            <person name="Grigoriev I.V."/>
            <person name="Hibbett D.S."/>
        </authorList>
    </citation>
    <scope>NUCLEOTIDE SEQUENCE [LARGE SCALE GENOMIC DNA]</scope>
    <source>
        <strain evidence="6 7">TUFC12733</strain>
    </source>
</reference>
<dbReference type="InterPro" id="IPR009598">
    <property type="entry name" value="BCALP"/>
</dbReference>